<dbReference type="EMBL" id="MCIB01000036">
    <property type="protein sequence ID" value="RKD30069.1"/>
    <property type="molecule type" value="Genomic_DNA"/>
</dbReference>
<dbReference type="Proteomes" id="UP000284177">
    <property type="component" value="Unassembled WGS sequence"/>
</dbReference>
<dbReference type="OrthoDB" id="2047841at2"/>
<dbReference type="PROSITE" id="PS51257">
    <property type="entry name" value="PROKAR_LIPOPROTEIN"/>
    <property type="match status" value="1"/>
</dbReference>
<dbReference type="InterPro" id="IPR029046">
    <property type="entry name" value="LolA/LolB/LppX"/>
</dbReference>
<dbReference type="PANTHER" id="PTHR37507">
    <property type="entry name" value="SPORULATION PROTEIN YDCC"/>
    <property type="match status" value="1"/>
</dbReference>
<dbReference type="SUPFAM" id="SSF89392">
    <property type="entry name" value="Prokaryotic lipoproteins and lipoprotein localization factors"/>
    <property type="match status" value="1"/>
</dbReference>
<accession>A0A419SY35</accession>
<evidence type="ECO:0008006" key="3">
    <source>
        <dbReference type="Google" id="ProtNLM"/>
    </source>
</evidence>
<dbReference type="CDD" id="cd16325">
    <property type="entry name" value="LolA"/>
    <property type="match status" value="1"/>
</dbReference>
<evidence type="ECO:0000313" key="1">
    <source>
        <dbReference type="EMBL" id="RKD30069.1"/>
    </source>
</evidence>
<dbReference type="InterPro" id="IPR004564">
    <property type="entry name" value="OM_lipoprot_carrier_LolA-like"/>
</dbReference>
<dbReference type="Gene3D" id="2.50.20.10">
    <property type="entry name" value="Lipoprotein localisation LolA/LolB/LppX"/>
    <property type="match status" value="1"/>
</dbReference>
<reference evidence="1 2" key="1">
    <citation type="submission" date="2016-08" db="EMBL/GenBank/DDBJ databases">
        <title>Novel Firmicutes and Novel Genomes.</title>
        <authorList>
            <person name="Poppleton D.I."/>
            <person name="Gribaldo S."/>
        </authorList>
    </citation>
    <scope>NUCLEOTIDE SEQUENCE [LARGE SCALE GENOMIC DNA]</scope>
    <source>
        <strain evidence="1 2">CTT3</strain>
    </source>
</reference>
<comment type="caution">
    <text evidence="1">The sequence shown here is derived from an EMBL/GenBank/DDBJ whole genome shotgun (WGS) entry which is preliminary data.</text>
</comment>
<dbReference type="AlphaFoldDB" id="A0A419SY35"/>
<gene>
    <name evidence="1" type="ORF">BET03_05025</name>
</gene>
<organism evidence="1 2">
    <name type="scientific">Thermohalobacter berrensis</name>
    <dbReference type="NCBI Taxonomy" id="99594"/>
    <lineage>
        <taxon>Bacteria</taxon>
        <taxon>Bacillati</taxon>
        <taxon>Bacillota</taxon>
        <taxon>Tissierellia</taxon>
        <taxon>Tissierellales</taxon>
        <taxon>Thermohalobacteraceae</taxon>
        <taxon>Thermohalobacter</taxon>
    </lineage>
</organism>
<protein>
    <recommendedName>
        <fullName evidence="3">Outer membrane lipoprotein carrier protein LolA</fullName>
    </recommendedName>
</protein>
<evidence type="ECO:0000313" key="2">
    <source>
        <dbReference type="Proteomes" id="UP000284177"/>
    </source>
</evidence>
<dbReference type="RefSeq" id="WP_120170350.1">
    <property type="nucleotide sequence ID" value="NZ_MCIB01000036.1"/>
</dbReference>
<sequence>MKHLYLIIIILSLIFITGCKEPTNEEIFYEVQKTYNVLETYSCTATVKIKGEDIRIYKAKHKFKRPNKYVIEIIEPEESKGHITICNGKQVWFYHPKIEKSILIRDLKASPKENMFIGYFLKNLFTNEYISLESEKIGDSEYLIITTEMPGNSKYGKFEKLWVNKKNFNPFKLVILNENKEITTEVIYTDYKSNIKLPDKVFNIESY</sequence>
<dbReference type="InterPro" id="IPR052944">
    <property type="entry name" value="Sporulation_related"/>
</dbReference>
<name>A0A419SY35_9FIRM</name>
<keyword evidence="2" id="KW-1185">Reference proteome</keyword>
<dbReference type="Pfam" id="PF03548">
    <property type="entry name" value="LolA"/>
    <property type="match status" value="1"/>
</dbReference>
<dbReference type="PANTHER" id="PTHR37507:SF2">
    <property type="entry name" value="SPORULATION PROTEIN YDCC"/>
    <property type="match status" value="1"/>
</dbReference>
<proteinExistence type="predicted"/>